<organism evidence="2 3">
    <name type="scientific">Purpureocillium lilacinum</name>
    <name type="common">Paecilomyces lilacinus</name>
    <dbReference type="NCBI Taxonomy" id="33203"/>
    <lineage>
        <taxon>Eukaryota</taxon>
        <taxon>Fungi</taxon>
        <taxon>Dikarya</taxon>
        <taxon>Ascomycota</taxon>
        <taxon>Pezizomycotina</taxon>
        <taxon>Sordariomycetes</taxon>
        <taxon>Hypocreomycetidae</taxon>
        <taxon>Hypocreales</taxon>
        <taxon>Ophiocordycipitaceae</taxon>
        <taxon>Purpureocillium</taxon>
    </lineage>
</organism>
<evidence type="ECO:0000313" key="3">
    <source>
        <dbReference type="Proteomes" id="UP000078240"/>
    </source>
</evidence>
<evidence type="ECO:0000313" key="2">
    <source>
        <dbReference type="EMBL" id="OAQ76502.1"/>
    </source>
</evidence>
<gene>
    <name evidence="2" type="ORF">VFPBJ_08862</name>
</gene>
<feature type="region of interest" description="Disordered" evidence="1">
    <location>
        <begin position="49"/>
        <end position="98"/>
    </location>
</feature>
<name>A0A179GF91_PURLI</name>
<dbReference type="Proteomes" id="UP000078240">
    <property type="component" value="Unassembled WGS sequence"/>
</dbReference>
<protein>
    <submittedName>
        <fullName evidence="2">Uncharacterized protein</fullName>
    </submittedName>
</protein>
<dbReference type="AlphaFoldDB" id="A0A179GF91"/>
<accession>A0A179GF91</accession>
<proteinExistence type="predicted"/>
<comment type="caution">
    <text evidence="2">The sequence shown here is derived from an EMBL/GenBank/DDBJ whole genome shotgun (WGS) entry which is preliminary data.</text>
</comment>
<sequence>MLRKEDSMWHREGPASMLTGTLSAARGSLLWLDSTALAVGESHTHLNSVRDVQTGLQTEGHKGRKGGRDGADVARKEAEARDGRVQASGMPVTTPLRASSHSCLGVKRVVEERHWVPCGDDVRMTCLGRVDTRGGRVCRQTGLVRTAE</sequence>
<feature type="compositionally biased region" description="Basic and acidic residues" evidence="1">
    <location>
        <begin position="66"/>
        <end position="84"/>
    </location>
</feature>
<evidence type="ECO:0000256" key="1">
    <source>
        <dbReference type="SAM" id="MobiDB-lite"/>
    </source>
</evidence>
<reference evidence="2 3" key="1">
    <citation type="submission" date="2016-01" db="EMBL/GenBank/DDBJ databases">
        <title>Biosynthesis of antibiotic leucinostatins and their inhibition on Phytophthora in bio-control Purpureocillium lilacinum.</title>
        <authorList>
            <person name="Wang G."/>
            <person name="Liu Z."/>
            <person name="Lin R."/>
            <person name="Li E."/>
            <person name="Mao Z."/>
            <person name="Ling J."/>
            <person name="Yin W."/>
            <person name="Xie B."/>
        </authorList>
    </citation>
    <scope>NUCLEOTIDE SEQUENCE [LARGE SCALE GENOMIC DNA]</scope>
    <source>
        <strain evidence="2">PLBJ-1</strain>
    </source>
</reference>
<dbReference type="EMBL" id="LSBH01000007">
    <property type="protein sequence ID" value="OAQ76502.1"/>
    <property type="molecule type" value="Genomic_DNA"/>
</dbReference>